<evidence type="ECO:0000256" key="8">
    <source>
        <dbReference type="SAM" id="MobiDB-lite"/>
    </source>
</evidence>
<dbReference type="Proteomes" id="UP000037136">
    <property type="component" value="Unassembled WGS sequence"/>
</dbReference>
<feature type="region of interest" description="Disordered" evidence="8">
    <location>
        <begin position="514"/>
        <end position="554"/>
    </location>
</feature>
<dbReference type="Pfam" id="PF02020">
    <property type="entry name" value="W2"/>
    <property type="match status" value="1"/>
</dbReference>
<keyword evidence="4" id="KW-0396">Initiation factor</keyword>
<evidence type="ECO:0000313" key="10">
    <source>
        <dbReference type="EMBL" id="PFH62992.1"/>
    </source>
</evidence>
<feature type="region of interest" description="Disordered" evidence="8">
    <location>
        <begin position="1"/>
        <end position="25"/>
    </location>
</feature>
<dbReference type="InterPro" id="IPR003307">
    <property type="entry name" value="W2_domain"/>
</dbReference>
<dbReference type="STRING" id="268505.A0A2A9PQS9"/>
<gene>
    <name evidence="10" type="ORF">XA68_10404</name>
</gene>
<dbReference type="SUPFAM" id="SSF48371">
    <property type="entry name" value="ARM repeat"/>
    <property type="match status" value="1"/>
</dbReference>
<dbReference type="CDD" id="cd11558">
    <property type="entry name" value="W2_eIF2B_epsilon"/>
    <property type="match status" value="1"/>
</dbReference>
<name>A0A2A9PQS9_OPHUN</name>
<dbReference type="PANTHER" id="PTHR45887:SF1">
    <property type="entry name" value="TRANSLATION INITIATION FACTOR EIF-2B SUBUNIT EPSILON"/>
    <property type="match status" value="1"/>
</dbReference>
<feature type="domain" description="W2" evidence="9">
    <location>
        <begin position="553"/>
        <end position="736"/>
    </location>
</feature>
<dbReference type="InterPro" id="IPR016024">
    <property type="entry name" value="ARM-type_fold"/>
</dbReference>
<accession>A0A2A9PQS9</accession>
<protein>
    <recommendedName>
        <fullName evidence="5">Translation initiation factor eIF2B subunit epsilon</fullName>
    </recommendedName>
    <alternativeName>
        <fullName evidence="6">eIF2B GDP-GTP exchange factor subunit epsilon</fullName>
    </alternativeName>
</protein>
<dbReference type="GO" id="GO:0005851">
    <property type="term" value="C:eukaryotic translation initiation factor 2B complex"/>
    <property type="evidence" value="ECO:0007669"/>
    <property type="project" value="TreeGrafter"/>
</dbReference>
<reference evidence="10 11" key="2">
    <citation type="journal article" date="2017" name="Sci. Rep.">
        <title>Ant-infecting Ophiocordyceps genomes reveal a high diversity of potential behavioral manipulation genes and a possible major role for enterotoxins.</title>
        <authorList>
            <person name="de Bekker C."/>
            <person name="Ohm R.A."/>
            <person name="Evans H.C."/>
            <person name="Brachmann A."/>
            <person name="Hughes D.P."/>
        </authorList>
    </citation>
    <scope>NUCLEOTIDE SEQUENCE [LARGE SCALE GENOMIC DNA]</scope>
    <source>
        <strain evidence="10 11">SC16a</strain>
    </source>
</reference>
<dbReference type="Gene3D" id="3.90.550.10">
    <property type="entry name" value="Spore Coat Polysaccharide Biosynthesis Protein SpsA, Chain A"/>
    <property type="match status" value="1"/>
</dbReference>
<reference evidence="10 11" key="1">
    <citation type="journal article" date="2015" name="BMC Genomics">
        <title>Gene expression during zombie ant biting behavior reflects the complexity underlying fungal parasitic behavioral manipulation.</title>
        <authorList>
            <person name="de Bekker C."/>
            <person name="Ohm R.A."/>
            <person name="Loreto R.G."/>
            <person name="Sebastian A."/>
            <person name="Albert I."/>
            <person name="Merrow M."/>
            <person name="Brachmann A."/>
            <person name="Hughes D.P."/>
        </authorList>
    </citation>
    <scope>NUCLEOTIDE SEQUENCE [LARGE SCALE GENOMIC DNA]</scope>
    <source>
        <strain evidence="10 11">SC16a</strain>
    </source>
</reference>
<keyword evidence="3" id="KW-0963">Cytoplasm</keyword>
<evidence type="ECO:0000256" key="3">
    <source>
        <dbReference type="ARBA" id="ARBA00022490"/>
    </source>
</evidence>
<dbReference type="GO" id="GO:0003743">
    <property type="term" value="F:translation initiation factor activity"/>
    <property type="evidence" value="ECO:0007669"/>
    <property type="project" value="TreeGrafter"/>
</dbReference>
<evidence type="ECO:0000256" key="1">
    <source>
        <dbReference type="ARBA" id="ARBA00004514"/>
    </source>
</evidence>
<dbReference type="InterPro" id="IPR051956">
    <property type="entry name" value="eIF2B_epsilon"/>
</dbReference>
<comment type="similarity">
    <text evidence="2">Belongs to the eIF-2B gamma/epsilon subunits family.</text>
</comment>
<keyword evidence="4" id="KW-0648">Protein biosynthesis</keyword>
<dbReference type="FunFam" id="3.90.550.10:FF:000066">
    <property type="entry name" value="Translation initiation factor eIF-2B subunit epsilon"/>
    <property type="match status" value="1"/>
</dbReference>
<dbReference type="OrthoDB" id="424572at2759"/>
<dbReference type="InterPro" id="IPR029044">
    <property type="entry name" value="Nucleotide-diphossugar_trans"/>
</dbReference>
<dbReference type="InterPro" id="IPR056764">
    <property type="entry name" value="LbH_EIF2B3/5"/>
</dbReference>
<dbReference type="PANTHER" id="PTHR45887">
    <property type="entry name" value="TRANSLATION INITIATION FACTOR EIF-2B SUBUNIT EPSILON"/>
    <property type="match status" value="1"/>
</dbReference>
<dbReference type="GO" id="GO:0005085">
    <property type="term" value="F:guanyl-nucleotide exchange factor activity"/>
    <property type="evidence" value="ECO:0007669"/>
    <property type="project" value="InterPro"/>
</dbReference>
<evidence type="ECO:0000256" key="7">
    <source>
        <dbReference type="ARBA" id="ARBA00046432"/>
    </source>
</evidence>
<comment type="subunit">
    <text evidence="7">Component of the translation initiation factor 2B (eIF2B) complex which is a heterodecamer of two sets of five different subunits: alpha, beta, gamma, delta and epsilon. Subunits alpha, beta and delta comprise a regulatory subcomplex and subunits epsilon and gamma comprise a catalytic subcomplex. Within the complex, the hexameric regulatory complex resides at the center, with the two heterodimeric catalytic subcomplexes bound on opposite sides.</text>
</comment>
<dbReference type="SUPFAM" id="SSF53448">
    <property type="entry name" value="Nucleotide-diphospho-sugar transferases"/>
    <property type="match status" value="1"/>
</dbReference>
<evidence type="ECO:0000313" key="11">
    <source>
        <dbReference type="Proteomes" id="UP000037136"/>
    </source>
</evidence>
<sequence>MSQKAKSSSKAKKPAKSGPETRSEQPLQAVVLADCFQDRFKPFTLEKPRCLLPLANRPLLDYTLEFLAMNGVAEVFIYCGAHADQVEDYVSRSRWSTASHLSPFSVVQFVRVLDARSAGDILRDLDKRSLVEGDFILVYGDVVSNIMLDGALAAHRARREADAANIMTAILRSAGDYAHRTKPNVVTPVFVIDAHSRRILQYEETTPLQNSRYVELDPAVVDDLSSDFEVRSDLIDAQIDICTPEVLALWSESFDYELPRADFLHGVLKDWELNGKMIYADVVDYGYAARASNLQMYDAISRDVLGRWTSPLIPENNVAAGESYERRADGLVVEFDAGLAPDAHLSNSVIGRGTIVGPGCKISNSVIGRGCRIGAGVVVENSFIWDDVTIEAKARIKHSILADSVAVGRDCVIPAGSLISSRVRIGHGVALARTVVLSTLSPIGEPVIGDTALLGPETNATVFDLQDRDDDDDDDSVADEDPARLQKSLIYSLADIQLSISSVSTLASSGGASISSFSSDAHDEDAGAGTTSLPPSAGDDPSSLASDDESASVRQQAFHDDAVHGLLDALRAEGSDDFDSAKLEFMGLRLANDASDKMMRRAVAVAFATRAAELVTPEHGALEPSRAAERSLTQHRGAARFVADVGVAGRRVDFVFALQRALLRLHRGETPKMGTLLSAMLQQLYGLDILDEDAILAWWYDERAADDGDDGMAALKERCSKLVEWLENASEDDDDED</sequence>
<dbReference type="Gene3D" id="1.25.40.180">
    <property type="match status" value="1"/>
</dbReference>
<dbReference type="SMART" id="SM00515">
    <property type="entry name" value="eIF5C"/>
    <property type="match status" value="1"/>
</dbReference>
<dbReference type="CDD" id="cd04197">
    <property type="entry name" value="eIF-2B_epsilon_N"/>
    <property type="match status" value="1"/>
</dbReference>
<evidence type="ECO:0000259" key="9">
    <source>
        <dbReference type="PROSITE" id="PS51363"/>
    </source>
</evidence>
<proteinExistence type="inferred from homology"/>
<dbReference type="GO" id="GO:0005829">
    <property type="term" value="C:cytosol"/>
    <property type="evidence" value="ECO:0007669"/>
    <property type="project" value="UniProtKB-SubCell"/>
</dbReference>
<dbReference type="CDD" id="cd05787">
    <property type="entry name" value="LbH_eIF2B_epsilon"/>
    <property type="match status" value="1"/>
</dbReference>
<evidence type="ECO:0000256" key="5">
    <source>
        <dbReference type="ARBA" id="ARBA00044144"/>
    </source>
</evidence>
<dbReference type="PROSITE" id="PS51363">
    <property type="entry name" value="W2"/>
    <property type="match status" value="1"/>
</dbReference>
<dbReference type="Pfam" id="PF25084">
    <property type="entry name" value="LbH_EIF2B"/>
    <property type="match status" value="1"/>
</dbReference>
<dbReference type="EMBL" id="LAZP02000011">
    <property type="protein sequence ID" value="PFH62992.1"/>
    <property type="molecule type" value="Genomic_DNA"/>
</dbReference>
<dbReference type="AlphaFoldDB" id="A0A2A9PQS9"/>
<dbReference type="GO" id="GO:0031369">
    <property type="term" value="F:translation initiation factor binding"/>
    <property type="evidence" value="ECO:0007669"/>
    <property type="project" value="InterPro"/>
</dbReference>
<dbReference type="InterPro" id="IPR035543">
    <property type="entry name" value="eIF-2B_epsilon_N"/>
</dbReference>
<comment type="subcellular location">
    <subcellularLocation>
        <location evidence="1">Cytoplasm</location>
        <location evidence="1">Cytosol</location>
    </subcellularLocation>
</comment>
<dbReference type="InterPro" id="IPR044123">
    <property type="entry name" value="W2_eIF2B_epsilon"/>
</dbReference>
<keyword evidence="11" id="KW-1185">Reference proteome</keyword>
<comment type="caution">
    <text evidence="10">The sequence shown here is derived from an EMBL/GenBank/DDBJ whole genome shotgun (WGS) entry which is preliminary data.</text>
</comment>
<evidence type="ECO:0000256" key="6">
    <source>
        <dbReference type="ARBA" id="ARBA00044345"/>
    </source>
</evidence>
<evidence type="ECO:0000256" key="2">
    <source>
        <dbReference type="ARBA" id="ARBA00007878"/>
    </source>
</evidence>
<dbReference type="Gene3D" id="2.160.10.10">
    <property type="entry name" value="Hexapeptide repeat proteins"/>
    <property type="match status" value="1"/>
</dbReference>
<organism evidence="10 11">
    <name type="scientific">Ophiocordyceps unilateralis</name>
    <name type="common">Zombie-ant fungus</name>
    <name type="synonym">Torrubia unilateralis</name>
    <dbReference type="NCBI Taxonomy" id="268505"/>
    <lineage>
        <taxon>Eukaryota</taxon>
        <taxon>Fungi</taxon>
        <taxon>Dikarya</taxon>
        <taxon>Ascomycota</taxon>
        <taxon>Pezizomycotina</taxon>
        <taxon>Sordariomycetes</taxon>
        <taxon>Hypocreomycetidae</taxon>
        <taxon>Hypocreales</taxon>
        <taxon>Ophiocordycipitaceae</taxon>
        <taxon>Ophiocordyceps</taxon>
    </lineage>
</organism>
<evidence type="ECO:0000256" key="4">
    <source>
        <dbReference type="ARBA" id="ARBA00022540"/>
    </source>
</evidence>